<keyword evidence="9" id="KW-1185">Reference proteome</keyword>
<proteinExistence type="inferred from homology"/>
<dbReference type="Pfam" id="PF01733">
    <property type="entry name" value="Nucleoside_tran"/>
    <property type="match status" value="1"/>
</dbReference>
<reference evidence="8" key="1">
    <citation type="journal article" date="2020" name="bioRxiv">
        <title>Hybrid origin of Populus tomentosa Carr. identified through genome sequencing and phylogenomic analysis.</title>
        <authorList>
            <person name="An X."/>
            <person name="Gao K."/>
            <person name="Chen Z."/>
            <person name="Li J."/>
            <person name="Yang X."/>
            <person name="Yang X."/>
            <person name="Zhou J."/>
            <person name="Guo T."/>
            <person name="Zhao T."/>
            <person name="Huang S."/>
            <person name="Miao D."/>
            <person name="Khan W.U."/>
            <person name="Rao P."/>
            <person name="Ye M."/>
            <person name="Lei B."/>
            <person name="Liao W."/>
            <person name="Wang J."/>
            <person name="Ji L."/>
            <person name="Li Y."/>
            <person name="Guo B."/>
            <person name="Mustafa N.S."/>
            <person name="Li S."/>
            <person name="Yun Q."/>
            <person name="Keller S.R."/>
            <person name="Mao J."/>
            <person name="Zhang R."/>
            <person name="Strauss S.H."/>
        </authorList>
    </citation>
    <scope>NUCLEOTIDE SEQUENCE</scope>
    <source>
        <strain evidence="8">GM15</strain>
        <tissue evidence="8">Leaf</tissue>
    </source>
</reference>
<comment type="similarity">
    <text evidence="2">Belongs to the SLC29A/ENT transporter (TC 2.A.57) family.</text>
</comment>
<dbReference type="PIRSF" id="PIRSF016379">
    <property type="entry name" value="ENT"/>
    <property type="match status" value="1"/>
</dbReference>
<comment type="subcellular location">
    <subcellularLocation>
        <location evidence="1">Membrane</location>
        <topology evidence="1">Multi-pass membrane protein</topology>
    </subcellularLocation>
</comment>
<evidence type="ECO:0000256" key="5">
    <source>
        <dbReference type="ARBA" id="ARBA00022989"/>
    </source>
</evidence>
<evidence type="ECO:0000313" key="8">
    <source>
        <dbReference type="EMBL" id="KAG6741020.1"/>
    </source>
</evidence>
<dbReference type="PANTHER" id="PTHR10332">
    <property type="entry name" value="EQUILIBRATIVE NUCLEOSIDE TRANSPORTER"/>
    <property type="match status" value="1"/>
</dbReference>
<evidence type="ECO:0008006" key="10">
    <source>
        <dbReference type="Google" id="ProtNLM"/>
    </source>
</evidence>
<evidence type="ECO:0000256" key="3">
    <source>
        <dbReference type="ARBA" id="ARBA00022448"/>
    </source>
</evidence>
<feature type="transmembrane region" description="Helical" evidence="7">
    <location>
        <begin position="283"/>
        <end position="304"/>
    </location>
</feature>
<organism evidence="8 9">
    <name type="scientific">Populus tomentosa</name>
    <name type="common">Chinese white poplar</name>
    <dbReference type="NCBI Taxonomy" id="118781"/>
    <lineage>
        <taxon>Eukaryota</taxon>
        <taxon>Viridiplantae</taxon>
        <taxon>Streptophyta</taxon>
        <taxon>Embryophyta</taxon>
        <taxon>Tracheophyta</taxon>
        <taxon>Spermatophyta</taxon>
        <taxon>Magnoliopsida</taxon>
        <taxon>eudicotyledons</taxon>
        <taxon>Gunneridae</taxon>
        <taxon>Pentapetalae</taxon>
        <taxon>rosids</taxon>
        <taxon>fabids</taxon>
        <taxon>Malpighiales</taxon>
        <taxon>Salicaceae</taxon>
        <taxon>Saliceae</taxon>
        <taxon>Populus</taxon>
    </lineage>
</organism>
<evidence type="ECO:0000256" key="2">
    <source>
        <dbReference type="ARBA" id="ARBA00007965"/>
    </source>
</evidence>
<evidence type="ECO:0000256" key="1">
    <source>
        <dbReference type="ARBA" id="ARBA00004141"/>
    </source>
</evidence>
<feature type="transmembrane region" description="Helical" evidence="7">
    <location>
        <begin position="129"/>
        <end position="154"/>
    </location>
</feature>
<evidence type="ECO:0000256" key="4">
    <source>
        <dbReference type="ARBA" id="ARBA00022692"/>
    </source>
</evidence>
<keyword evidence="6 7" id="KW-0472">Membrane</keyword>
<feature type="transmembrane region" description="Helical" evidence="7">
    <location>
        <begin position="98"/>
        <end position="117"/>
    </location>
</feature>
<keyword evidence="5 7" id="KW-1133">Transmembrane helix</keyword>
<name>A0A8X8C4Y1_POPTO</name>
<feature type="transmembrane region" description="Helical" evidence="7">
    <location>
        <begin position="26"/>
        <end position="46"/>
    </location>
</feature>
<feature type="transmembrane region" description="Helical" evidence="7">
    <location>
        <begin position="66"/>
        <end position="86"/>
    </location>
</feature>
<dbReference type="OrthoDB" id="1856718at2759"/>
<feature type="transmembrane region" description="Helical" evidence="7">
    <location>
        <begin position="336"/>
        <end position="356"/>
    </location>
</feature>
<dbReference type="InterPro" id="IPR002259">
    <property type="entry name" value="Eqnu_transpt"/>
</dbReference>
<keyword evidence="3" id="KW-0813">Transport</keyword>
<dbReference type="GO" id="GO:0005337">
    <property type="term" value="F:nucleoside transmembrane transporter activity"/>
    <property type="evidence" value="ECO:0007669"/>
    <property type="project" value="InterPro"/>
</dbReference>
<dbReference type="EMBL" id="JAAWWB010000035">
    <property type="protein sequence ID" value="KAG6741020.1"/>
    <property type="molecule type" value="Genomic_DNA"/>
</dbReference>
<evidence type="ECO:0000256" key="7">
    <source>
        <dbReference type="SAM" id="Phobius"/>
    </source>
</evidence>
<feature type="transmembrane region" description="Helical" evidence="7">
    <location>
        <begin position="368"/>
        <end position="392"/>
    </location>
</feature>
<dbReference type="GO" id="GO:0005886">
    <property type="term" value="C:plasma membrane"/>
    <property type="evidence" value="ECO:0007669"/>
    <property type="project" value="TreeGrafter"/>
</dbReference>
<dbReference type="PANTHER" id="PTHR10332:SF77">
    <property type="entry name" value="EQUILIBRATIVE NUCLEOTIDE TRANSPORTER 8"/>
    <property type="match status" value="1"/>
</dbReference>
<feature type="transmembrane region" description="Helical" evidence="7">
    <location>
        <begin position="462"/>
        <end position="486"/>
    </location>
</feature>
<comment type="caution">
    <text evidence="8">The sequence shown here is derived from an EMBL/GenBank/DDBJ whole genome shotgun (WGS) entry which is preliminary data.</text>
</comment>
<accession>A0A8X8C4Y1</accession>
<feature type="transmembrane region" description="Helical" evidence="7">
    <location>
        <begin position="429"/>
        <end position="450"/>
    </location>
</feature>
<sequence length="487" mass="54126">MTARMQKMEGGKGAADHPETRDTYKIAYIIHFLLGAGNLLPWNAFITAIDYFGYLYPTKHIEKVFSVAYMSSSVLVLLIVVSWGGWSKQLSYRLRMNMGFCIFVLSLMVAPLIDWSSSGSGPEGRSNGAYGVTVASVVVCGIADGLVGGSLIGAAGKLPKQYMQAVFAGTASSEWKSILSLKISYSITDYKLSIIQILSYSITDYKLSIIQIQTRRDVFLKSSRDWCREVLAGWRNKLQERSRDWRSNRRRVGLVDGVLISILRIITKASLPQNPQRLRTSAHFYFIVSAIILLCCALSSNLLYKLPVMEQLYKLAPDDSLFPKPKFRAVARKIRWPAFGVLMIYIVTLSIFPGFIAEDLSSKLLKDWYPVLLITIYNVADFTGKSLTAIYVLKSIKKATWGCILRLVFYPLFAACLNGPKWLKTEVPVAILTFMLGVTNGYLTSVLMILAPMAVSVSEAELSAIAMVVFLGIGLVGGSVIGWFWII</sequence>
<dbReference type="AlphaFoldDB" id="A0A8X8C4Y1"/>
<evidence type="ECO:0000256" key="6">
    <source>
        <dbReference type="ARBA" id="ARBA00023136"/>
    </source>
</evidence>
<protein>
    <recommendedName>
        <fullName evidence="10">Nucleoside transporter family protein</fullName>
    </recommendedName>
</protein>
<evidence type="ECO:0000313" key="9">
    <source>
        <dbReference type="Proteomes" id="UP000886885"/>
    </source>
</evidence>
<gene>
    <name evidence="8" type="ORF">POTOM_056504</name>
</gene>
<dbReference type="Proteomes" id="UP000886885">
    <property type="component" value="Chromosome 18A"/>
</dbReference>
<keyword evidence="4 7" id="KW-0812">Transmembrane</keyword>
<feature type="transmembrane region" description="Helical" evidence="7">
    <location>
        <begin position="252"/>
        <end position="271"/>
    </location>
</feature>